<name>A0ABQ3T3H1_9ACTN</name>
<evidence type="ECO:0000313" key="2">
    <source>
        <dbReference type="Proteomes" id="UP000608522"/>
    </source>
</evidence>
<dbReference type="EMBL" id="BNED01000003">
    <property type="protein sequence ID" value="GHI74924.1"/>
    <property type="molecule type" value="Genomic_DNA"/>
</dbReference>
<evidence type="ECO:0008006" key="3">
    <source>
        <dbReference type="Google" id="ProtNLM"/>
    </source>
</evidence>
<keyword evidence="2" id="KW-1185">Reference proteome</keyword>
<gene>
    <name evidence="1" type="ORF">Sspor_04850</name>
</gene>
<proteinExistence type="predicted"/>
<dbReference type="PROSITE" id="PS51257">
    <property type="entry name" value="PROKAR_LIPOPROTEIN"/>
    <property type="match status" value="1"/>
</dbReference>
<reference evidence="2" key="1">
    <citation type="submission" date="2023-07" db="EMBL/GenBank/DDBJ databases">
        <title>Whole genome shotgun sequence of Streptomyces spororaveus NBRC 15456.</title>
        <authorList>
            <person name="Komaki H."/>
            <person name="Tamura T."/>
        </authorList>
    </citation>
    <scope>NUCLEOTIDE SEQUENCE [LARGE SCALE GENOMIC DNA]</scope>
    <source>
        <strain evidence="2">NBRC 15456</strain>
    </source>
</reference>
<comment type="caution">
    <text evidence="1">The sequence shown here is derived from an EMBL/GenBank/DDBJ whole genome shotgun (WGS) entry which is preliminary data.</text>
</comment>
<protein>
    <recommendedName>
        <fullName evidence="3">Lipoprotein</fullName>
    </recommendedName>
</protein>
<sequence>MRTAHRLIASVALAGTVALGLTGCLPSEPFPGRPGSRVLNDSVTALRGASTFTVSGTTSGLGVPTQVNLSISGSGECTGTLSAQSGGNIEVVRTRDHTFFRGDEALVLARTQDMPEEQAARARKEMSGRWMRVETSDPSMKGLTSLCDRDGLLRDLYSIRDAEKGALTEIDGQEALSLNTMQGVFLVATKGEPFLLKATTGGSDAFDLAFTGINRPVQVDVPADKDVYDPDDID</sequence>
<accession>A0ABQ3T3H1</accession>
<dbReference type="Proteomes" id="UP000608522">
    <property type="component" value="Unassembled WGS sequence"/>
</dbReference>
<evidence type="ECO:0000313" key="1">
    <source>
        <dbReference type="EMBL" id="GHI74924.1"/>
    </source>
</evidence>
<dbReference type="RefSeq" id="WP_202197459.1">
    <property type="nucleotide sequence ID" value="NZ_BAAATO010000058.1"/>
</dbReference>
<organism evidence="1 2">
    <name type="scientific">Streptomyces spororaveus</name>
    <dbReference type="NCBI Taxonomy" id="284039"/>
    <lineage>
        <taxon>Bacteria</taxon>
        <taxon>Bacillati</taxon>
        <taxon>Actinomycetota</taxon>
        <taxon>Actinomycetes</taxon>
        <taxon>Kitasatosporales</taxon>
        <taxon>Streptomycetaceae</taxon>
        <taxon>Streptomyces</taxon>
    </lineage>
</organism>